<dbReference type="Proteomes" id="UP001322277">
    <property type="component" value="Chromosome 8"/>
</dbReference>
<evidence type="ECO:0000256" key="1">
    <source>
        <dbReference type="SAM" id="SignalP"/>
    </source>
</evidence>
<keyword evidence="3" id="KW-1185">Reference proteome</keyword>
<feature type="chain" id="PRO_5043466730" description="Secreted protein" evidence="1">
    <location>
        <begin position="18"/>
        <end position="212"/>
    </location>
</feature>
<organism evidence="2 3">
    <name type="scientific">Colletotrichum destructivum</name>
    <dbReference type="NCBI Taxonomy" id="34406"/>
    <lineage>
        <taxon>Eukaryota</taxon>
        <taxon>Fungi</taxon>
        <taxon>Dikarya</taxon>
        <taxon>Ascomycota</taxon>
        <taxon>Pezizomycotina</taxon>
        <taxon>Sordariomycetes</taxon>
        <taxon>Hypocreomycetidae</taxon>
        <taxon>Glomerellales</taxon>
        <taxon>Glomerellaceae</taxon>
        <taxon>Colletotrichum</taxon>
        <taxon>Colletotrichum destructivum species complex</taxon>
    </lineage>
</organism>
<keyword evidence="1" id="KW-0732">Signal</keyword>
<reference evidence="3" key="1">
    <citation type="journal article" date="2023" name="bioRxiv">
        <title>Complete genome of the Medicago anthracnose fungus, Colletotrichum destructivum, reveals a mini-chromosome-like region within a core chromosome.</title>
        <authorList>
            <person name="Lapalu N."/>
            <person name="Simon A."/>
            <person name="Lu A."/>
            <person name="Plaumann P.-L."/>
            <person name="Amselem J."/>
            <person name="Pigne S."/>
            <person name="Auger A."/>
            <person name="Koch C."/>
            <person name="Dallery J.-F."/>
            <person name="O'Connell R.J."/>
        </authorList>
    </citation>
    <scope>NUCLEOTIDE SEQUENCE [LARGE SCALE GENOMIC DNA]</scope>
    <source>
        <strain evidence="3">CBS 520.97</strain>
    </source>
</reference>
<sequence length="212" mass="22144">MHFSSLLSLGLAATASAIDVRGHYGGTCDGAYVGCANINPNVCCVISGSASSGRSSVSVAAIPGDWRIRTQAYTGGGCSSLAGQLDSNGNTFVCLSYSSRGDRTGGQYWFVGRKRADDNSCPAEQPGGGKCEAVAKPDTLGLADGTEYNITGLSDEKLQELVSVVCGPENKHDECVWHLDEMLTCLPRLKEKIATTGAGADAVPAEFQTLRR</sequence>
<accession>A0AAX4IXQ6</accession>
<dbReference type="KEGG" id="cdet:87949452"/>
<name>A0AAX4IXQ6_9PEZI</name>
<dbReference type="EMBL" id="CP137312">
    <property type="protein sequence ID" value="WQF87938.1"/>
    <property type="molecule type" value="Genomic_DNA"/>
</dbReference>
<dbReference type="RefSeq" id="XP_062785159.1">
    <property type="nucleotide sequence ID" value="XM_062929108.1"/>
</dbReference>
<evidence type="ECO:0000313" key="3">
    <source>
        <dbReference type="Proteomes" id="UP001322277"/>
    </source>
</evidence>
<gene>
    <name evidence="2" type="ORF">CDEST_12952</name>
</gene>
<feature type="signal peptide" evidence="1">
    <location>
        <begin position="1"/>
        <end position="17"/>
    </location>
</feature>
<dbReference type="GeneID" id="87949452"/>
<evidence type="ECO:0000313" key="2">
    <source>
        <dbReference type="EMBL" id="WQF87938.1"/>
    </source>
</evidence>
<protein>
    <recommendedName>
        <fullName evidence="4">Secreted protein</fullName>
    </recommendedName>
</protein>
<proteinExistence type="predicted"/>
<evidence type="ECO:0008006" key="4">
    <source>
        <dbReference type="Google" id="ProtNLM"/>
    </source>
</evidence>
<dbReference type="AlphaFoldDB" id="A0AAX4IXQ6"/>